<proteinExistence type="predicted"/>
<feature type="signal peptide" evidence="1">
    <location>
        <begin position="1"/>
        <end position="21"/>
    </location>
</feature>
<dbReference type="InterPro" id="IPR058093">
    <property type="entry name" value="LA_2272-like"/>
</dbReference>
<evidence type="ECO:0000313" key="2">
    <source>
        <dbReference type="EMBL" id="MBT1688664.1"/>
    </source>
</evidence>
<sequence>MNYPGAVITIILLFLSVCAQAQTRGKKDYWPLWTYNQKNIRVHGISVGLGFENPEKRASATNGIRMELIGWGVAIPLMSQAPSIVRDSADSAPVSERINGLSLSASGTACECTVNGINVGLIGHINYQVNGVTASAFANAARIHNGVQLALIANNARIHNGIQVAFIANESLQTKGLQIGAFNTTKKLRGVQLGLWNVNDRRKLPLINWNFR</sequence>
<evidence type="ECO:0000256" key="1">
    <source>
        <dbReference type="SAM" id="SignalP"/>
    </source>
</evidence>
<dbReference type="NCBIfam" id="NF047436">
    <property type="entry name" value="LA_2272_repeat"/>
    <property type="match status" value="1"/>
</dbReference>
<evidence type="ECO:0000313" key="3">
    <source>
        <dbReference type="Proteomes" id="UP001319180"/>
    </source>
</evidence>
<keyword evidence="3" id="KW-1185">Reference proteome</keyword>
<dbReference type="EMBL" id="JAHESC010000029">
    <property type="protein sequence ID" value="MBT1688664.1"/>
    <property type="molecule type" value="Genomic_DNA"/>
</dbReference>
<name>A0AAP2DB44_9BACT</name>
<reference evidence="2 3" key="1">
    <citation type="submission" date="2021-05" db="EMBL/GenBank/DDBJ databases">
        <title>A Polyphasic approach of four new species of the genus Ohtaekwangia: Ohtaekwangia histidinii sp. nov., Ohtaekwangia cretensis sp. nov., Ohtaekwangia indiensis sp. nov., Ohtaekwangia reichenbachii sp. nov. from diverse environment.</title>
        <authorList>
            <person name="Octaviana S."/>
        </authorList>
    </citation>
    <scope>NUCLEOTIDE SEQUENCE [LARGE SCALE GENOMIC DNA]</scope>
    <source>
        <strain evidence="2 3">PWU37</strain>
    </source>
</reference>
<keyword evidence="1" id="KW-0732">Signal</keyword>
<accession>A0AAP2DB44</accession>
<dbReference type="RefSeq" id="WP_254091891.1">
    <property type="nucleotide sequence ID" value="NZ_JAHESC010000029.1"/>
</dbReference>
<organism evidence="2 3">
    <name type="scientific">Dawidia soli</name>
    <dbReference type="NCBI Taxonomy" id="2782352"/>
    <lineage>
        <taxon>Bacteria</taxon>
        <taxon>Pseudomonadati</taxon>
        <taxon>Bacteroidota</taxon>
        <taxon>Cytophagia</taxon>
        <taxon>Cytophagales</taxon>
        <taxon>Chryseotaleaceae</taxon>
        <taxon>Dawidia</taxon>
    </lineage>
</organism>
<protein>
    <submittedName>
        <fullName evidence="2">Uncharacterized protein</fullName>
    </submittedName>
</protein>
<feature type="chain" id="PRO_5043011906" evidence="1">
    <location>
        <begin position="22"/>
        <end position="212"/>
    </location>
</feature>
<dbReference type="AlphaFoldDB" id="A0AAP2DB44"/>
<gene>
    <name evidence="2" type="ORF">KK078_18990</name>
</gene>
<dbReference type="Proteomes" id="UP001319180">
    <property type="component" value="Unassembled WGS sequence"/>
</dbReference>
<comment type="caution">
    <text evidence="2">The sequence shown here is derived from an EMBL/GenBank/DDBJ whole genome shotgun (WGS) entry which is preliminary data.</text>
</comment>